<accession>A0A1N6R1R4</accession>
<organism evidence="2 3">
    <name type="scientific">Microbispora rosea</name>
    <dbReference type="NCBI Taxonomy" id="58117"/>
    <lineage>
        <taxon>Bacteria</taxon>
        <taxon>Bacillati</taxon>
        <taxon>Actinomycetota</taxon>
        <taxon>Actinomycetes</taxon>
        <taxon>Streptosporangiales</taxon>
        <taxon>Streptosporangiaceae</taxon>
        <taxon>Microbispora</taxon>
    </lineage>
</organism>
<reference evidence="3" key="1">
    <citation type="submission" date="2017-01" db="EMBL/GenBank/DDBJ databases">
        <authorList>
            <person name="Varghese N."/>
            <person name="Submissions S."/>
        </authorList>
    </citation>
    <scope>NUCLEOTIDE SEQUENCE [LARGE SCALE GENOMIC DNA]</scope>
    <source>
        <strain evidence="3">ATCC 12950</strain>
    </source>
</reference>
<dbReference type="EMBL" id="FTNI01000001">
    <property type="protein sequence ID" value="SIQ22536.1"/>
    <property type="molecule type" value="Genomic_DNA"/>
</dbReference>
<dbReference type="OrthoDB" id="5244559at2"/>
<protein>
    <recommendedName>
        <fullName evidence="1">PspA-associated domain-containing protein</fullName>
    </recommendedName>
</protein>
<proteinExistence type="predicted"/>
<sequence>MIVRIMGEGQVEIGAADIDVLNELDSELEAAIESDDETEFRTKLHALLDKVRHVGKALPDDSLEPSELILPPADASIEEVREMLGDTGLIPG</sequence>
<evidence type="ECO:0000313" key="3">
    <source>
        <dbReference type="Proteomes" id="UP000186096"/>
    </source>
</evidence>
<dbReference type="Pfam" id="PF22743">
    <property type="entry name" value="PspAA"/>
    <property type="match status" value="1"/>
</dbReference>
<dbReference type="RefSeq" id="WP_030508884.1">
    <property type="nucleotide sequence ID" value="NZ_CP192071.1"/>
</dbReference>
<dbReference type="AlphaFoldDB" id="A0A1N6R1R4"/>
<gene>
    <name evidence="2" type="ORF">SAMN05421833_101197</name>
</gene>
<dbReference type="STRING" id="58117.SAMN05421833_101197"/>
<feature type="domain" description="PspA-associated" evidence="1">
    <location>
        <begin position="1"/>
        <end position="92"/>
    </location>
</feature>
<evidence type="ECO:0000313" key="2">
    <source>
        <dbReference type="EMBL" id="SIQ22536.1"/>
    </source>
</evidence>
<evidence type="ECO:0000259" key="1">
    <source>
        <dbReference type="Pfam" id="PF22743"/>
    </source>
</evidence>
<dbReference type="Proteomes" id="UP000186096">
    <property type="component" value="Unassembled WGS sequence"/>
</dbReference>
<keyword evidence="3" id="KW-1185">Reference proteome</keyword>
<dbReference type="GeneID" id="97498360"/>
<dbReference type="InterPro" id="IPR054437">
    <property type="entry name" value="PspA-assoc_dom"/>
</dbReference>
<name>A0A1N6R1R4_9ACTN</name>